<dbReference type="InterPro" id="IPR036280">
    <property type="entry name" value="Multihaem_cyt_sf"/>
</dbReference>
<feature type="domain" description="PBP" evidence="3">
    <location>
        <begin position="110"/>
        <end position="290"/>
    </location>
</feature>
<feature type="signal peptide" evidence="2">
    <location>
        <begin position="1"/>
        <end position="21"/>
    </location>
</feature>
<dbReference type="InterPro" id="IPR024370">
    <property type="entry name" value="PBP_domain"/>
</dbReference>
<organism evidence="5 6">
    <name type="scientific">Anaeromyxobacter diazotrophicus</name>
    <dbReference type="NCBI Taxonomy" id="2590199"/>
    <lineage>
        <taxon>Bacteria</taxon>
        <taxon>Pseudomonadati</taxon>
        <taxon>Myxococcota</taxon>
        <taxon>Myxococcia</taxon>
        <taxon>Myxococcales</taxon>
        <taxon>Cystobacterineae</taxon>
        <taxon>Anaeromyxobacteraceae</taxon>
        <taxon>Anaeromyxobacter</taxon>
    </lineage>
</organism>
<dbReference type="InterPro" id="IPR050811">
    <property type="entry name" value="Phosphate_ABC_transporter"/>
</dbReference>
<protein>
    <submittedName>
        <fullName evidence="5">Uncharacterized protein</fullName>
    </submittedName>
</protein>
<dbReference type="PANTHER" id="PTHR30570:SF1">
    <property type="entry name" value="PHOSPHATE-BINDING PROTEIN PSTS"/>
    <property type="match status" value="1"/>
</dbReference>
<dbReference type="SUPFAM" id="SSF53850">
    <property type="entry name" value="Periplasmic binding protein-like II"/>
    <property type="match status" value="1"/>
</dbReference>
<feature type="domain" description="Cytochrome c7-like" evidence="4">
    <location>
        <begin position="39"/>
        <end position="97"/>
    </location>
</feature>
<feature type="chain" id="PRO_5029475385" evidence="2">
    <location>
        <begin position="22"/>
        <end position="334"/>
    </location>
</feature>
<dbReference type="RefSeq" id="WP_176064911.1">
    <property type="nucleotide sequence ID" value="NZ_BJTG01000004.1"/>
</dbReference>
<dbReference type="Pfam" id="PF12849">
    <property type="entry name" value="PBP_like_2"/>
    <property type="match status" value="1"/>
</dbReference>
<dbReference type="NCBIfam" id="TIGR04257">
    <property type="entry name" value="nanowire_3heme"/>
    <property type="match status" value="1"/>
</dbReference>
<dbReference type="SUPFAM" id="SSF48695">
    <property type="entry name" value="Multiheme cytochromes"/>
    <property type="match status" value="1"/>
</dbReference>
<keyword evidence="1 2" id="KW-0732">Signal</keyword>
<dbReference type="Proteomes" id="UP000503640">
    <property type="component" value="Unassembled WGS sequence"/>
</dbReference>
<evidence type="ECO:0000256" key="2">
    <source>
        <dbReference type="SAM" id="SignalP"/>
    </source>
</evidence>
<dbReference type="Gene3D" id="3.90.10.10">
    <property type="entry name" value="Cytochrome C3"/>
    <property type="match status" value="1"/>
</dbReference>
<gene>
    <name evidence="5" type="ORF">AMYX_21660</name>
</gene>
<evidence type="ECO:0000259" key="3">
    <source>
        <dbReference type="Pfam" id="PF12849"/>
    </source>
</evidence>
<accession>A0A7I9VLZ4</accession>
<dbReference type="AlphaFoldDB" id="A0A7I9VLZ4"/>
<dbReference type="PANTHER" id="PTHR30570">
    <property type="entry name" value="PERIPLASMIC PHOSPHATE BINDING COMPONENT OF PHOSPHATE ABC TRANSPORTER"/>
    <property type="match status" value="1"/>
</dbReference>
<dbReference type="InterPro" id="IPR026352">
    <property type="entry name" value="Nanowire_3heme"/>
</dbReference>
<reference evidence="6" key="1">
    <citation type="journal article" date="2020" name="Appl. Environ. Microbiol.">
        <title>Diazotrophic Anaeromyxobacter Isolates from Soils.</title>
        <authorList>
            <person name="Masuda Y."/>
            <person name="Yamanaka H."/>
            <person name="Xu Z.X."/>
            <person name="Shiratori Y."/>
            <person name="Aono T."/>
            <person name="Amachi S."/>
            <person name="Senoo K."/>
            <person name="Itoh H."/>
        </authorList>
    </citation>
    <scope>NUCLEOTIDE SEQUENCE [LARGE SCALE GENOMIC DNA]</scope>
    <source>
        <strain evidence="6">R267</strain>
    </source>
</reference>
<name>A0A7I9VLZ4_9BACT</name>
<evidence type="ECO:0000313" key="6">
    <source>
        <dbReference type="Proteomes" id="UP000503640"/>
    </source>
</evidence>
<dbReference type="InterPro" id="IPR029467">
    <property type="entry name" value="Cyt_c7-like"/>
</dbReference>
<comment type="caution">
    <text evidence="5">The sequence shown here is derived from an EMBL/GenBank/DDBJ whole genome shotgun (WGS) entry which is preliminary data.</text>
</comment>
<sequence>MKKLMLGLAALAAALAGPAGATPDGKALLYGGAGQGKVIFDGRLHASRGYACKSCHADLFPARKQALISMDDHGNGTKCFACHDGRTASFDCQSCHRDPAAAAKQPPVRIHGAASVFDSVVSPYRSAVEKATGISLAVDKNNAGKGMKELAEGKCDLAMVSASLEASLAAARSAGLQQAPADLRMHLIATSEVVFVVHPSNPVKTLSWEQLKDIHTGKVASWKELGGKDQPIAVYTDAAASATRGLVKQVVMGNADYAPAARAVGFVKEVNDRVAQDEAGVGALGLEFADPKQVAIVQTKKVERPLAFVTIGAPSEQVQRVIDAFRAEAKARAK</sequence>
<evidence type="ECO:0000259" key="4">
    <source>
        <dbReference type="Pfam" id="PF14522"/>
    </source>
</evidence>
<proteinExistence type="predicted"/>
<evidence type="ECO:0000313" key="5">
    <source>
        <dbReference type="EMBL" id="GEJ57425.1"/>
    </source>
</evidence>
<dbReference type="Pfam" id="PF14522">
    <property type="entry name" value="Cytochrome_C7"/>
    <property type="match status" value="1"/>
</dbReference>
<dbReference type="Gene3D" id="3.40.190.10">
    <property type="entry name" value="Periplasmic binding protein-like II"/>
    <property type="match status" value="1"/>
</dbReference>
<keyword evidence="6" id="KW-1185">Reference proteome</keyword>
<evidence type="ECO:0000256" key="1">
    <source>
        <dbReference type="ARBA" id="ARBA00022729"/>
    </source>
</evidence>
<dbReference type="EMBL" id="BJTG01000004">
    <property type="protein sequence ID" value="GEJ57425.1"/>
    <property type="molecule type" value="Genomic_DNA"/>
</dbReference>